<proteinExistence type="inferred from homology"/>
<feature type="compositionally biased region" description="Basic residues" evidence="2">
    <location>
        <begin position="1"/>
        <end position="50"/>
    </location>
</feature>
<protein>
    <submittedName>
        <fullName evidence="5">CwfJ C-terminus 1-domain-containing protein-like protein</fullName>
    </submittedName>
</protein>
<dbReference type="InterPro" id="IPR006768">
    <property type="entry name" value="Cwf19-like_C_dom-1"/>
</dbReference>
<dbReference type="AlphaFoldDB" id="A0A4P9Z488"/>
<dbReference type="OrthoDB" id="2113965at2759"/>
<dbReference type="PANTHER" id="PTHR12072">
    <property type="entry name" value="CWF19, CELL CYCLE CONTROL PROTEIN"/>
    <property type="match status" value="1"/>
</dbReference>
<dbReference type="SUPFAM" id="SSF54197">
    <property type="entry name" value="HIT-like"/>
    <property type="match status" value="1"/>
</dbReference>
<accession>A0A4P9Z488</accession>
<evidence type="ECO:0000313" key="6">
    <source>
        <dbReference type="Proteomes" id="UP000278143"/>
    </source>
</evidence>
<feature type="compositionally biased region" description="Low complexity" evidence="2">
    <location>
        <begin position="222"/>
        <end position="234"/>
    </location>
</feature>
<feature type="region of interest" description="Disordered" evidence="2">
    <location>
        <begin position="214"/>
        <end position="296"/>
    </location>
</feature>
<organism evidence="5 6">
    <name type="scientific">Syncephalis pseudoplumigaleata</name>
    <dbReference type="NCBI Taxonomy" id="1712513"/>
    <lineage>
        <taxon>Eukaryota</taxon>
        <taxon>Fungi</taxon>
        <taxon>Fungi incertae sedis</taxon>
        <taxon>Zoopagomycota</taxon>
        <taxon>Zoopagomycotina</taxon>
        <taxon>Zoopagomycetes</taxon>
        <taxon>Zoopagales</taxon>
        <taxon>Piptocephalidaceae</taxon>
        <taxon>Syncephalis</taxon>
    </lineage>
</organism>
<dbReference type="Proteomes" id="UP000278143">
    <property type="component" value="Unassembled WGS sequence"/>
</dbReference>
<feature type="compositionally biased region" description="Basic and acidic residues" evidence="2">
    <location>
        <begin position="62"/>
        <end position="71"/>
    </location>
</feature>
<feature type="compositionally biased region" description="Low complexity" evidence="2">
    <location>
        <begin position="51"/>
        <end position="61"/>
    </location>
</feature>
<feature type="domain" description="Cwf19-like C-terminal" evidence="4">
    <location>
        <begin position="452"/>
        <end position="574"/>
    </location>
</feature>
<dbReference type="InterPro" id="IPR006767">
    <property type="entry name" value="Cwf19-like_C_dom-2"/>
</dbReference>
<dbReference type="Gene3D" id="3.30.428.10">
    <property type="entry name" value="HIT-like"/>
    <property type="match status" value="1"/>
</dbReference>
<evidence type="ECO:0000313" key="5">
    <source>
        <dbReference type="EMBL" id="RKP26872.1"/>
    </source>
</evidence>
<dbReference type="InterPro" id="IPR040194">
    <property type="entry name" value="Cwf19-like"/>
</dbReference>
<feature type="compositionally biased region" description="Low complexity" evidence="2">
    <location>
        <begin position="287"/>
        <end position="296"/>
    </location>
</feature>
<keyword evidence="6" id="KW-1185">Reference proteome</keyword>
<dbReference type="InterPro" id="IPR036265">
    <property type="entry name" value="HIT-like_sf"/>
</dbReference>
<dbReference type="Pfam" id="PF04677">
    <property type="entry name" value="CwfJ_C_1"/>
    <property type="match status" value="1"/>
</dbReference>
<feature type="domain" description="Cwf19-like protein C-terminal" evidence="3">
    <location>
        <begin position="583"/>
        <end position="677"/>
    </location>
</feature>
<name>A0A4P9Z488_9FUNG</name>
<evidence type="ECO:0000256" key="2">
    <source>
        <dbReference type="SAM" id="MobiDB-lite"/>
    </source>
</evidence>
<comment type="similarity">
    <text evidence="1">Belongs to the CWF19 family.</text>
</comment>
<sequence length="684" mass="77451">MKEHHRSHSPSRRSSRHTDAKRKNKKRHTSRKHRKDDKHRDDHRRRRHRSSSPSSSSAYDSASDRETHKAPPADLDQDDLWVEKTPAAPSGTSGEAAAAGASSGLQRAGWMLDAPEMMEGFGAIQAKKAPPPPPPIDEIKVSDRELNVHLVAGTALEDYPEMAPKAKTYGDAGSNWRMIRLKRTLELAKEEGRPLEEVAMERYGSMEEFEEAMSERRWLDQRATSSSGRSSSGAGAYGGRRARTAATGAFKRPRAHHHDDSDEDEQHAAHRSRHTAHRPASPPPPQYKSTSTTTTAAAMPSPIVSALSQNELNQLQARAMRARMLGAPDADALEKQYKVESEKAKAMNDPSVVVLTEMELRGRRGIAETERKDKGRQSKHYGYAGEDASIEEMVREERASGSSADYHRAMVKGITRDSRFQSNLEYMDEQAEKLALRAPQTNQQVRRDAIGNYQRAQKALDRCHYCFRDGKPPVAPVIALGHRVYLALPTTEPLVPGHCLIVPMQHQLSMLECEDDVWTEVRNFMKCLLRMFHAEGRGCLFMETVVNLEWHRHTVIECIPMETAHTQDAPAYYKEAILAADDEWTQHRKLYDTRQQGFRQTMTPQLPYFHVWFTLDGGYGHIIENRDHFPAYFGQEVAGSMLDLLPQAWRKPRRMSPDQMRQTIAQFKASWTPVDWTKALEEAS</sequence>
<evidence type="ECO:0000259" key="4">
    <source>
        <dbReference type="Pfam" id="PF04677"/>
    </source>
</evidence>
<evidence type="ECO:0000259" key="3">
    <source>
        <dbReference type="Pfam" id="PF04676"/>
    </source>
</evidence>
<dbReference type="EMBL" id="KZ989315">
    <property type="protein sequence ID" value="RKP26872.1"/>
    <property type="molecule type" value="Genomic_DNA"/>
</dbReference>
<feature type="region of interest" description="Disordered" evidence="2">
    <location>
        <begin position="1"/>
        <end position="101"/>
    </location>
</feature>
<reference evidence="6" key="1">
    <citation type="journal article" date="2018" name="Nat. Microbiol.">
        <title>Leveraging single-cell genomics to expand the fungal tree of life.</title>
        <authorList>
            <person name="Ahrendt S.R."/>
            <person name="Quandt C.A."/>
            <person name="Ciobanu D."/>
            <person name="Clum A."/>
            <person name="Salamov A."/>
            <person name="Andreopoulos B."/>
            <person name="Cheng J.F."/>
            <person name="Woyke T."/>
            <person name="Pelin A."/>
            <person name="Henrissat B."/>
            <person name="Reynolds N.K."/>
            <person name="Benny G.L."/>
            <person name="Smith M.E."/>
            <person name="James T.Y."/>
            <person name="Grigoriev I.V."/>
        </authorList>
    </citation>
    <scope>NUCLEOTIDE SEQUENCE [LARGE SCALE GENOMIC DNA]</scope>
    <source>
        <strain evidence="6">Benny S71-1</strain>
    </source>
</reference>
<dbReference type="GO" id="GO:0000398">
    <property type="term" value="P:mRNA splicing, via spliceosome"/>
    <property type="evidence" value="ECO:0007669"/>
    <property type="project" value="TreeGrafter"/>
</dbReference>
<dbReference type="PANTHER" id="PTHR12072:SF5">
    <property type="entry name" value="CWF19-LIKE PROTEIN 2"/>
    <property type="match status" value="1"/>
</dbReference>
<dbReference type="GO" id="GO:0071014">
    <property type="term" value="C:post-mRNA release spliceosomal complex"/>
    <property type="evidence" value="ECO:0007669"/>
    <property type="project" value="TreeGrafter"/>
</dbReference>
<dbReference type="Pfam" id="PF04676">
    <property type="entry name" value="CwfJ_C_2"/>
    <property type="match status" value="1"/>
</dbReference>
<evidence type="ECO:0000256" key="1">
    <source>
        <dbReference type="ARBA" id="ARBA00006795"/>
    </source>
</evidence>
<feature type="compositionally biased region" description="Low complexity" evidence="2">
    <location>
        <begin position="87"/>
        <end position="101"/>
    </location>
</feature>
<gene>
    <name evidence="5" type="ORF">SYNPS1DRAFT_32620</name>
</gene>